<comment type="caution">
    <text evidence="19">The sequence shown here is derived from an EMBL/GenBank/DDBJ whole genome shotgun (WGS) entry which is preliminary data.</text>
</comment>
<dbReference type="Pfam" id="PF02805">
    <property type="entry name" value="Ada_Zn_binding"/>
    <property type="match status" value="1"/>
</dbReference>
<keyword evidence="20" id="KW-1185">Reference proteome</keyword>
<keyword evidence="12" id="KW-0804">Transcription</keyword>
<feature type="binding site" evidence="17">
    <location>
        <position position="49"/>
    </location>
    <ligand>
        <name>Zn(2+)</name>
        <dbReference type="ChEBI" id="CHEBI:29105"/>
    </ligand>
</feature>
<feature type="active site" description="Nucleophile; methyl group acceptor from methylphosphotriester" evidence="16">
    <location>
        <position position="45"/>
    </location>
</feature>
<evidence type="ECO:0000256" key="10">
    <source>
        <dbReference type="ARBA" id="ARBA00023125"/>
    </source>
</evidence>
<dbReference type="NCBIfam" id="TIGR00589">
    <property type="entry name" value="ogt"/>
    <property type="match status" value="1"/>
</dbReference>
<comment type="subcellular location">
    <subcellularLocation>
        <location evidence="15">Cytoplasm</location>
    </subcellularLocation>
</comment>
<dbReference type="CDD" id="cd06445">
    <property type="entry name" value="ATase"/>
    <property type="match status" value="1"/>
</dbReference>
<dbReference type="PIRSF" id="PIRSF000409">
    <property type="entry name" value="Ada"/>
    <property type="match status" value="1"/>
</dbReference>
<dbReference type="GO" id="GO:0008270">
    <property type="term" value="F:zinc ion binding"/>
    <property type="evidence" value="ECO:0007669"/>
    <property type="project" value="InterPro"/>
</dbReference>
<comment type="catalytic activity">
    <reaction evidence="14 15">
        <text>a 6-O-methyl-2'-deoxyguanosine in DNA + L-cysteinyl-[protein] = S-methyl-L-cysteinyl-[protein] + a 2'-deoxyguanosine in DNA</text>
        <dbReference type="Rhea" id="RHEA:24000"/>
        <dbReference type="Rhea" id="RHEA-COMP:10131"/>
        <dbReference type="Rhea" id="RHEA-COMP:10132"/>
        <dbReference type="Rhea" id="RHEA-COMP:11367"/>
        <dbReference type="Rhea" id="RHEA-COMP:11368"/>
        <dbReference type="ChEBI" id="CHEBI:29950"/>
        <dbReference type="ChEBI" id="CHEBI:82612"/>
        <dbReference type="ChEBI" id="CHEBI:85445"/>
        <dbReference type="ChEBI" id="CHEBI:85448"/>
        <dbReference type="EC" id="2.1.1.63"/>
    </reaction>
</comment>
<keyword evidence="13 15" id="KW-0234">DNA repair</keyword>
<comment type="function">
    <text evidence="15">Involved in the cellular defense against the biological effects of O6-methylguanine (O6-MeG) and O4-methylthymine (O4-MeT) in DNA. Repairs the methylated nucleobase in DNA by stoichiometrically transferring the methyl group to a cysteine residue in the enzyme. This is a suicide reaction: the enzyme is irreversibly inactivated.</text>
</comment>
<evidence type="ECO:0000313" key="19">
    <source>
        <dbReference type="EMBL" id="SAK73247.1"/>
    </source>
</evidence>
<evidence type="ECO:0000259" key="18">
    <source>
        <dbReference type="PROSITE" id="PS01124"/>
    </source>
</evidence>
<evidence type="ECO:0000256" key="7">
    <source>
        <dbReference type="ARBA" id="ARBA00022763"/>
    </source>
</evidence>
<dbReference type="InterPro" id="IPR036388">
    <property type="entry name" value="WH-like_DNA-bd_sf"/>
</dbReference>
<feature type="active site" description="Nucleophile; methyl group acceptor" evidence="15">
    <location>
        <position position="327"/>
    </location>
</feature>
<comment type="cofactor">
    <cofactor evidence="17">
        <name>Zn(2+)</name>
        <dbReference type="ChEBI" id="CHEBI:29105"/>
    </cofactor>
    <text evidence="17">Binds 1 zinc ion per subunit.</text>
</comment>
<comment type="catalytic activity">
    <reaction evidence="1 15">
        <text>a 4-O-methyl-thymidine in DNA + L-cysteinyl-[protein] = a thymidine in DNA + S-methyl-L-cysteinyl-[protein]</text>
        <dbReference type="Rhea" id="RHEA:53428"/>
        <dbReference type="Rhea" id="RHEA-COMP:10131"/>
        <dbReference type="Rhea" id="RHEA-COMP:10132"/>
        <dbReference type="Rhea" id="RHEA-COMP:13555"/>
        <dbReference type="Rhea" id="RHEA-COMP:13556"/>
        <dbReference type="ChEBI" id="CHEBI:29950"/>
        <dbReference type="ChEBI" id="CHEBI:82612"/>
        <dbReference type="ChEBI" id="CHEBI:137386"/>
        <dbReference type="ChEBI" id="CHEBI:137387"/>
        <dbReference type="EC" id="2.1.1.63"/>
    </reaction>
</comment>
<gene>
    <name evidence="19" type="ORF">AWB83_03604</name>
</gene>
<evidence type="ECO:0000256" key="17">
    <source>
        <dbReference type="PIRSR" id="PIRSR000409-3"/>
    </source>
</evidence>
<dbReference type="AlphaFoldDB" id="A0A158BVG5"/>
<evidence type="ECO:0000256" key="9">
    <source>
        <dbReference type="ARBA" id="ARBA00023015"/>
    </source>
</evidence>
<evidence type="ECO:0000256" key="13">
    <source>
        <dbReference type="ARBA" id="ARBA00023204"/>
    </source>
</evidence>
<dbReference type="Pfam" id="PF01035">
    <property type="entry name" value="DNA_binding_1"/>
    <property type="match status" value="1"/>
</dbReference>
<dbReference type="Pfam" id="PF12833">
    <property type="entry name" value="HTH_18"/>
    <property type="match status" value="1"/>
</dbReference>
<dbReference type="InterPro" id="IPR004026">
    <property type="entry name" value="Ada_DNA_repair_Zn-bd"/>
</dbReference>
<keyword evidence="5 15" id="KW-0808">Transferase</keyword>
<feature type="domain" description="HTH araC/xylS-type" evidence="18">
    <location>
        <begin position="92"/>
        <end position="189"/>
    </location>
</feature>
<dbReference type="InterPro" id="IPR009057">
    <property type="entry name" value="Homeodomain-like_sf"/>
</dbReference>
<evidence type="ECO:0000313" key="20">
    <source>
        <dbReference type="Proteomes" id="UP000054978"/>
    </source>
</evidence>
<dbReference type="GO" id="GO:0006307">
    <property type="term" value="P:DNA alkylation repair"/>
    <property type="evidence" value="ECO:0007669"/>
    <property type="project" value="UniProtKB-UniRule"/>
</dbReference>
<dbReference type="SUPFAM" id="SSF53155">
    <property type="entry name" value="Methylated DNA-protein cysteine methyltransferase domain"/>
    <property type="match status" value="1"/>
</dbReference>
<sequence length="364" mass="39926">MKTEANRRPDPIFTTDESRWQAVVERDEHADGAFFFAVRTTGVFCRPSCASRAPRRENVEFFPTTDAAEAAGYRPCKRCRPTSLPRELAIVERACKVLDADPQQRMTLAQLSDAVHVSPFHLQRLFSRIVGISPRQYQAAQRAGVLRDALQRGRDVTRATHDAGFGSPSRMYEAVPAELGMTPSAYKRQGAGLTVRYASADTPLGTVLVAATDKGVCKIAFGDDAGALIEQLAADFAQAERVEDAAKMAPFIAQVRAYLQGTRERFDLPLDIGATAFQRRVWDALRRIPYGQTRSYTDIAESLGSPRAVRAVANACASNPVALAIPCHRVIGKDGAIAGYRWGKPRKEALLETERTHHAANEVA</sequence>
<dbReference type="Gene3D" id="3.40.10.10">
    <property type="entry name" value="DNA Methylphosphotriester Repair Domain"/>
    <property type="match status" value="1"/>
</dbReference>
<keyword evidence="11" id="KW-0010">Activator</keyword>
<dbReference type="Pfam" id="PF02870">
    <property type="entry name" value="Methyltransf_1N"/>
    <property type="match status" value="1"/>
</dbReference>
<dbReference type="GO" id="GO:0003700">
    <property type="term" value="F:DNA-binding transcription factor activity"/>
    <property type="evidence" value="ECO:0007669"/>
    <property type="project" value="InterPro"/>
</dbReference>
<dbReference type="Gene3D" id="3.30.160.70">
    <property type="entry name" value="Methylated DNA-protein cysteine methyltransferase domain"/>
    <property type="match status" value="1"/>
</dbReference>
<dbReference type="InterPro" id="IPR001497">
    <property type="entry name" value="MethylDNA_cys_MeTrfase_AS"/>
</dbReference>
<evidence type="ECO:0000256" key="4">
    <source>
        <dbReference type="ARBA" id="ARBA00022603"/>
    </source>
</evidence>
<dbReference type="HAMAP" id="MF_00772">
    <property type="entry name" value="OGT"/>
    <property type="match status" value="1"/>
</dbReference>
<evidence type="ECO:0000256" key="11">
    <source>
        <dbReference type="ARBA" id="ARBA00023159"/>
    </source>
</evidence>
<dbReference type="SMART" id="SM00342">
    <property type="entry name" value="HTH_ARAC"/>
    <property type="match status" value="1"/>
</dbReference>
<dbReference type="PANTHER" id="PTHR10815">
    <property type="entry name" value="METHYLATED-DNA--PROTEIN-CYSTEINE METHYLTRANSFERASE"/>
    <property type="match status" value="1"/>
</dbReference>
<keyword evidence="9" id="KW-0805">Transcription regulation</keyword>
<reference evidence="19" key="1">
    <citation type="submission" date="2016-01" db="EMBL/GenBank/DDBJ databases">
        <authorList>
            <person name="Peeters C."/>
        </authorList>
    </citation>
    <scope>NUCLEOTIDE SEQUENCE [LARGE SCALE GENOMIC DNA]</scope>
    <source>
        <strain evidence="19">LMG 29326</strain>
    </source>
</reference>
<evidence type="ECO:0000256" key="16">
    <source>
        <dbReference type="PIRSR" id="PIRSR000409-1"/>
    </source>
</evidence>
<dbReference type="RefSeq" id="WP_087047006.1">
    <property type="nucleotide sequence ID" value="NZ_FCOB02000016.1"/>
</dbReference>
<dbReference type="FunFam" id="1.10.10.10:FF:000214">
    <property type="entry name" value="Methylated-DNA--protein-cysteine methyltransferase"/>
    <property type="match status" value="1"/>
</dbReference>
<dbReference type="FunFam" id="3.40.10.10:FF:000001">
    <property type="entry name" value="DNA-3-methyladenine glycosylase 2"/>
    <property type="match status" value="1"/>
</dbReference>
<evidence type="ECO:0000256" key="14">
    <source>
        <dbReference type="ARBA" id="ARBA00049348"/>
    </source>
</evidence>
<dbReference type="EC" id="2.1.1.63" evidence="15"/>
<dbReference type="InterPro" id="IPR014048">
    <property type="entry name" value="MethylDNA_cys_MeTrfase_DNA-bd"/>
</dbReference>
<dbReference type="PROSITE" id="PS01124">
    <property type="entry name" value="HTH_ARAC_FAMILY_2"/>
    <property type="match status" value="1"/>
</dbReference>
<dbReference type="SUPFAM" id="SSF46767">
    <property type="entry name" value="Methylated DNA-protein cysteine methyltransferase, C-terminal domain"/>
    <property type="match status" value="1"/>
</dbReference>
<dbReference type="GO" id="GO:0032259">
    <property type="term" value="P:methylation"/>
    <property type="evidence" value="ECO:0007669"/>
    <property type="project" value="UniProtKB-KW"/>
</dbReference>
<keyword evidence="7 15" id="KW-0227">DNA damage</keyword>
<keyword evidence="8 17" id="KW-0862">Zinc</keyword>
<dbReference type="InterPro" id="IPR018060">
    <property type="entry name" value="HTH_AraC"/>
</dbReference>
<keyword evidence="3 15" id="KW-0963">Cytoplasm</keyword>
<protein>
    <recommendedName>
        <fullName evidence="15">Methylated-DNA--protein-cysteine methyltransferase</fullName>
        <ecNumber evidence="15">2.1.1.63</ecNumber>
    </recommendedName>
    <alternativeName>
        <fullName evidence="15">6-O-methylguanine-DNA methyltransferase</fullName>
        <shortName evidence="15">MGMT</shortName>
    </alternativeName>
    <alternativeName>
        <fullName evidence="15">O-6-methylguanine-DNA-alkyltransferase</fullName>
    </alternativeName>
</protein>
<evidence type="ECO:0000256" key="2">
    <source>
        <dbReference type="ARBA" id="ARBA00008711"/>
    </source>
</evidence>
<dbReference type="Proteomes" id="UP000054978">
    <property type="component" value="Unassembled WGS sequence"/>
</dbReference>
<feature type="binding site" evidence="17">
    <location>
        <position position="79"/>
    </location>
    <ligand>
        <name>Zn(2+)</name>
        <dbReference type="ChEBI" id="CHEBI:29105"/>
    </ligand>
</feature>
<dbReference type="GO" id="GO:0005737">
    <property type="term" value="C:cytoplasm"/>
    <property type="evidence" value="ECO:0007669"/>
    <property type="project" value="UniProtKB-SubCell"/>
</dbReference>
<evidence type="ECO:0000256" key="1">
    <source>
        <dbReference type="ARBA" id="ARBA00001286"/>
    </source>
</evidence>
<dbReference type="Gene3D" id="1.10.10.60">
    <property type="entry name" value="Homeodomain-like"/>
    <property type="match status" value="1"/>
</dbReference>
<feature type="active site" description="Nucleophile; methyl group acceptor from either O6-methylguanine or O4-methylthymine" evidence="16">
    <location>
        <position position="327"/>
    </location>
</feature>
<dbReference type="GO" id="GO:0003908">
    <property type="term" value="F:methylated-DNA-[protein]-cysteine S-methyltransferase activity"/>
    <property type="evidence" value="ECO:0007669"/>
    <property type="project" value="UniProtKB-UniRule"/>
</dbReference>
<dbReference type="InterPro" id="IPR036631">
    <property type="entry name" value="MGMT_N_sf"/>
</dbReference>
<evidence type="ECO:0000256" key="5">
    <source>
        <dbReference type="ARBA" id="ARBA00022679"/>
    </source>
</evidence>
<dbReference type="EMBL" id="FCOB02000016">
    <property type="protein sequence ID" value="SAK73247.1"/>
    <property type="molecule type" value="Genomic_DNA"/>
</dbReference>
<keyword evidence="6 17" id="KW-0479">Metal-binding</keyword>
<dbReference type="Gene3D" id="1.10.10.10">
    <property type="entry name" value="Winged helix-like DNA-binding domain superfamily/Winged helix DNA-binding domain"/>
    <property type="match status" value="1"/>
</dbReference>
<dbReference type="InterPro" id="IPR035451">
    <property type="entry name" value="Ada-like_dom_sf"/>
</dbReference>
<dbReference type="PROSITE" id="PS00374">
    <property type="entry name" value="MGMT"/>
    <property type="match status" value="1"/>
</dbReference>
<dbReference type="GO" id="GO:0043565">
    <property type="term" value="F:sequence-specific DNA binding"/>
    <property type="evidence" value="ECO:0007669"/>
    <property type="project" value="InterPro"/>
</dbReference>
<name>A0A158BVG5_9BURK</name>
<dbReference type="InterPro" id="IPR023546">
    <property type="entry name" value="MGMT"/>
</dbReference>
<evidence type="ECO:0000256" key="3">
    <source>
        <dbReference type="ARBA" id="ARBA00022490"/>
    </source>
</evidence>
<evidence type="ECO:0000256" key="8">
    <source>
        <dbReference type="ARBA" id="ARBA00022833"/>
    </source>
</evidence>
<dbReference type="SUPFAM" id="SSF46689">
    <property type="entry name" value="Homeodomain-like"/>
    <property type="match status" value="1"/>
</dbReference>
<evidence type="ECO:0000256" key="12">
    <source>
        <dbReference type="ARBA" id="ARBA00023163"/>
    </source>
</evidence>
<keyword evidence="4 15" id="KW-0489">Methyltransferase</keyword>
<evidence type="ECO:0000256" key="15">
    <source>
        <dbReference type="HAMAP-Rule" id="MF_00772"/>
    </source>
</evidence>
<feature type="binding site" evidence="17">
    <location>
        <position position="76"/>
    </location>
    <ligand>
        <name>Zn(2+)</name>
        <dbReference type="ChEBI" id="CHEBI:29105"/>
    </ligand>
</feature>
<accession>A0A158BVG5</accession>
<dbReference type="InterPro" id="IPR016221">
    <property type="entry name" value="Bifunct_regulatory_prot_Ada"/>
</dbReference>
<dbReference type="InterPro" id="IPR008332">
    <property type="entry name" value="MethylG_MeTrfase_N"/>
</dbReference>
<dbReference type="NCBIfam" id="NF011964">
    <property type="entry name" value="PRK15435.1"/>
    <property type="match status" value="1"/>
</dbReference>
<dbReference type="PANTHER" id="PTHR10815:SF14">
    <property type="entry name" value="BIFUNCTIONAL TRANSCRIPTIONAL ACTIVATOR_DNA REPAIR ENZYME ADA"/>
    <property type="match status" value="1"/>
</dbReference>
<comment type="similarity">
    <text evidence="2 15">Belongs to the MGMT family.</text>
</comment>
<dbReference type="STRING" id="1777144.AWB83_03604"/>
<comment type="miscellaneous">
    <text evidence="15">This enzyme catalyzes only one turnover and therefore is not strictly catalytic. According to one definition, an enzyme is a biocatalyst that acts repeatedly and over many reaction cycles.</text>
</comment>
<dbReference type="SUPFAM" id="SSF57884">
    <property type="entry name" value="Ada DNA repair protein, N-terminal domain (N-Ada 10)"/>
    <property type="match status" value="1"/>
</dbReference>
<feature type="binding site" evidence="17">
    <location>
        <position position="45"/>
    </location>
    <ligand>
        <name>Zn(2+)</name>
        <dbReference type="ChEBI" id="CHEBI:29105"/>
    </ligand>
</feature>
<dbReference type="InterPro" id="IPR036217">
    <property type="entry name" value="MethylDNA_cys_MeTrfase_DNAb"/>
</dbReference>
<keyword evidence="10" id="KW-0238">DNA-binding</keyword>
<evidence type="ECO:0000256" key="6">
    <source>
        <dbReference type="ARBA" id="ARBA00022723"/>
    </source>
</evidence>
<organism evidence="19 20">
    <name type="scientific">Caballeronia ptereochthonis</name>
    <dbReference type="NCBI Taxonomy" id="1777144"/>
    <lineage>
        <taxon>Bacteria</taxon>
        <taxon>Pseudomonadati</taxon>
        <taxon>Pseudomonadota</taxon>
        <taxon>Betaproteobacteria</taxon>
        <taxon>Burkholderiales</taxon>
        <taxon>Burkholderiaceae</taxon>
        <taxon>Caballeronia</taxon>
    </lineage>
</organism>
<dbReference type="OrthoDB" id="9802228at2"/>
<proteinExistence type="inferred from homology"/>